<dbReference type="InterPro" id="IPR016163">
    <property type="entry name" value="Ald_DH_C"/>
</dbReference>
<comment type="catalytic activity">
    <reaction evidence="4">
        <text>an aldehyde + NAD(+) + H2O = a carboxylate + NADH + 2 H(+)</text>
        <dbReference type="Rhea" id="RHEA:16185"/>
        <dbReference type="ChEBI" id="CHEBI:15377"/>
        <dbReference type="ChEBI" id="CHEBI:15378"/>
        <dbReference type="ChEBI" id="CHEBI:17478"/>
        <dbReference type="ChEBI" id="CHEBI:29067"/>
        <dbReference type="ChEBI" id="CHEBI:57540"/>
        <dbReference type="ChEBI" id="CHEBI:57945"/>
        <dbReference type="EC" id="1.2.1.3"/>
    </reaction>
</comment>
<keyword evidence="2 6" id="KW-0560">Oxidoreductase</keyword>
<dbReference type="PANTHER" id="PTHR11699">
    <property type="entry name" value="ALDEHYDE DEHYDROGENASE-RELATED"/>
    <property type="match status" value="1"/>
</dbReference>
<dbReference type="GO" id="GO:0004029">
    <property type="term" value="F:aldehyde dehydrogenase (NAD+) activity"/>
    <property type="evidence" value="ECO:0007669"/>
    <property type="project" value="UniProtKB-EC"/>
</dbReference>
<evidence type="ECO:0000259" key="7">
    <source>
        <dbReference type="Pfam" id="PF00171"/>
    </source>
</evidence>
<evidence type="ECO:0000256" key="4">
    <source>
        <dbReference type="ARBA" id="ARBA00049194"/>
    </source>
</evidence>
<protein>
    <recommendedName>
        <fullName evidence="3">aldehyde dehydrogenase (NAD(+))</fullName>
        <ecNumber evidence="3">1.2.1.3</ecNumber>
    </recommendedName>
</protein>
<dbReference type="FunFam" id="3.40.605.10:FF:000007">
    <property type="entry name" value="NAD/NADP-dependent betaine aldehyde dehydrogenase"/>
    <property type="match status" value="1"/>
</dbReference>
<dbReference type="InterPro" id="IPR015590">
    <property type="entry name" value="Aldehyde_DH_dom"/>
</dbReference>
<dbReference type="GO" id="GO:0046394">
    <property type="term" value="P:carboxylic acid biosynthetic process"/>
    <property type="evidence" value="ECO:0007669"/>
    <property type="project" value="UniProtKB-ARBA"/>
</dbReference>
<evidence type="ECO:0000256" key="5">
    <source>
        <dbReference type="PROSITE-ProRule" id="PRU10007"/>
    </source>
</evidence>
<dbReference type="InterPro" id="IPR029510">
    <property type="entry name" value="Ald_DH_CS_GLU"/>
</dbReference>
<dbReference type="AlphaFoldDB" id="A0A8K0T8S0"/>
<keyword evidence="9" id="KW-1185">Reference proteome</keyword>
<evidence type="ECO:0000256" key="1">
    <source>
        <dbReference type="ARBA" id="ARBA00009986"/>
    </source>
</evidence>
<sequence>MQAAMSRHIMSRPAGLLCLTSRTAPPSQISLSRAYEISRRNLSFSRRLQTEITLRALNGLEWKQPTGLFINNQFVESSNGQKMTTIDPFTEQEICSVSAATEEDVNTAVSSARSALTESWTLDPSLRSRLLHRLADLVDANLHRLATIETLDNGKPYHAGSLLDVPEVATTLRYYAGWADKLHGHSILCGPDKLAYTLREPLGVCAQIIPWNYPLLMAAWKLGPALAAGNTVVLKPAEQTPLSILSLAELVREAGFPRGVVNILNGHGREAGAALARHPDVDKVAFTGSTATGREIMRLAAGTLKNITLETGGKSPLIVFSDADLDQAVHWAHEGIMANQGQVCTATSRLLVHESIHDAFLSKFTAAVQKISVLGSPWDEKTYQGPQVTRSQLTTILSLVQSARDEGATVALGGVPASPSGRGFFVSPTVLTDVTSDMRVFREEIFGPCVSVTRFSSEDEAVRLANDSSYGLGAAVFTRDLARAHRVARRVQAGMVWVNSSNDSDVRVPFGGVKQSGIGRELGEAGIEAYTAVKAVHINLSGA</sequence>
<gene>
    <name evidence="8" type="ORF">B0T11DRAFT_260541</name>
</gene>
<dbReference type="FunFam" id="3.40.309.10:FF:000012">
    <property type="entry name" value="Betaine aldehyde dehydrogenase"/>
    <property type="match status" value="1"/>
</dbReference>
<reference evidence="8" key="1">
    <citation type="journal article" date="2021" name="Nat. Commun.">
        <title>Genetic determinants of endophytism in the Arabidopsis root mycobiome.</title>
        <authorList>
            <person name="Mesny F."/>
            <person name="Miyauchi S."/>
            <person name="Thiergart T."/>
            <person name="Pickel B."/>
            <person name="Atanasova L."/>
            <person name="Karlsson M."/>
            <person name="Huettel B."/>
            <person name="Barry K.W."/>
            <person name="Haridas S."/>
            <person name="Chen C."/>
            <person name="Bauer D."/>
            <person name="Andreopoulos W."/>
            <person name="Pangilinan J."/>
            <person name="LaButti K."/>
            <person name="Riley R."/>
            <person name="Lipzen A."/>
            <person name="Clum A."/>
            <person name="Drula E."/>
            <person name="Henrissat B."/>
            <person name="Kohler A."/>
            <person name="Grigoriev I.V."/>
            <person name="Martin F.M."/>
            <person name="Hacquard S."/>
        </authorList>
    </citation>
    <scope>NUCLEOTIDE SEQUENCE</scope>
    <source>
        <strain evidence="8">MPI-CAGE-AT-0016</strain>
    </source>
</reference>
<dbReference type="Gene3D" id="3.40.605.10">
    <property type="entry name" value="Aldehyde Dehydrogenase, Chain A, domain 1"/>
    <property type="match status" value="1"/>
</dbReference>
<dbReference type="Proteomes" id="UP000813385">
    <property type="component" value="Unassembled WGS sequence"/>
</dbReference>
<proteinExistence type="inferred from homology"/>
<evidence type="ECO:0000313" key="8">
    <source>
        <dbReference type="EMBL" id="KAH7354176.1"/>
    </source>
</evidence>
<evidence type="ECO:0000256" key="6">
    <source>
        <dbReference type="RuleBase" id="RU003345"/>
    </source>
</evidence>
<organism evidence="8 9">
    <name type="scientific">Plectosphaerella cucumerina</name>
    <dbReference type="NCBI Taxonomy" id="40658"/>
    <lineage>
        <taxon>Eukaryota</taxon>
        <taxon>Fungi</taxon>
        <taxon>Dikarya</taxon>
        <taxon>Ascomycota</taxon>
        <taxon>Pezizomycotina</taxon>
        <taxon>Sordariomycetes</taxon>
        <taxon>Hypocreomycetidae</taxon>
        <taxon>Glomerellales</taxon>
        <taxon>Plectosphaerellaceae</taxon>
        <taxon>Plectosphaerella</taxon>
    </lineage>
</organism>
<dbReference type="FunFam" id="3.40.605.10:FF:000026">
    <property type="entry name" value="Aldehyde dehydrogenase, putative"/>
    <property type="match status" value="1"/>
</dbReference>
<dbReference type="InterPro" id="IPR016161">
    <property type="entry name" value="Ald_DH/histidinol_DH"/>
</dbReference>
<dbReference type="Pfam" id="PF00171">
    <property type="entry name" value="Aldedh"/>
    <property type="match status" value="1"/>
</dbReference>
<evidence type="ECO:0000313" key="9">
    <source>
        <dbReference type="Proteomes" id="UP000813385"/>
    </source>
</evidence>
<dbReference type="EC" id="1.2.1.3" evidence="3"/>
<comment type="similarity">
    <text evidence="1 6">Belongs to the aldehyde dehydrogenase family.</text>
</comment>
<dbReference type="Gene3D" id="3.40.309.10">
    <property type="entry name" value="Aldehyde Dehydrogenase, Chain A, domain 2"/>
    <property type="match status" value="1"/>
</dbReference>
<dbReference type="InterPro" id="IPR016162">
    <property type="entry name" value="Ald_DH_N"/>
</dbReference>
<feature type="active site" evidence="5">
    <location>
        <position position="310"/>
    </location>
</feature>
<comment type="caution">
    <text evidence="8">The sequence shown here is derived from an EMBL/GenBank/DDBJ whole genome shotgun (WGS) entry which is preliminary data.</text>
</comment>
<name>A0A8K0T8S0_9PEZI</name>
<accession>A0A8K0T8S0</accession>
<evidence type="ECO:0000256" key="3">
    <source>
        <dbReference type="ARBA" id="ARBA00024226"/>
    </source>
</evidence>
<dbReference type="OrthoDB" id="310895at2759"/>
<dbReference type="PROSITE" id="PS00687">
    <property type="entry name" value="ALDEHYDE_DEHYDR_GLU"/>
    <property type="match status" value="1"/>
</dbReference>
<evidence type="ECO:0000256" key="2">
    <source>
        <dbReference type="ARBA" id="ARBA00023002"/>
    </source>
</evidence>
<dbReference type="EMBL" id="JAGPXD010000005">
    <property type="protein sequence ID" value="KAH7354176.1"/>
    <property type="molecule type" value="Genomic_DNA"/>
</dbReference>
<dbReference type="SUPFAM" id="SSF53720">
    <property type="entry name" value="ALDH-like"/>
    <property type="match status" value="1"/>
</dbReference>
<feature type="domain" description="Aldehyde dehydrogenase" evidence="7">
    <location>
        <begin position="74"/>
        <end position="536"/>
    </location>
</feature>